<dbReference type="Pfam" id="PF01476">
    <property type="entry name" value="LysM"/>
    <property type="match status" value="1"/>
</dbReference>
<dbReference type="PANTHER" id="PTHR34997">
    <property type="entry name" value="AM15"/>
    <property type="match status" value="1"/>
</dbReference>
<keyword evidence="7" id="KW-1185">Reference proteome</keyword>
<feature type="signal peptide" evidence="4">
    <location>
        <begin position="1"/>
        <end position="18"/>
    </location>
</feature>
<evidence type="ECO:0000259" key="5">
    <source>
        <dbReference type="PROSITE" id="PS51782"/>
    </source>
</evidence>
<reference evidence="6" key="2">
    <citation type="journal article" date="2023" name="IMA Fungus">
        <title>Comparative genomic study of the Penicillium genus elucidates a diverse pangenome and 15 lateral gene transfer events.</title>
        <authorList>
            <person name="Petersen C."/>
            <person name="Sorensen T."/>
            <person name="Nielsen M.R."/>
            <person name="Sondergaard T.E."/>
            <person name="Sorensen J.L."/>
            <person name="Fitzpatrick D.A."/>
            <person name="Frisvad J.C."/>
            <person name="Nielsen K.L."/>
        </authorList>
    </citation>
    <scope>NUCLEOTIDE SEQUENCE</scope>
    <source>
        <strain evidence="6">IBT 29677</strain>
    </source>
</reference>
<dbReference type="OrthoDB" id="1193027at2759"/>
<evidence type="ECO:0000313" key="6">
    <source>
        <dbReference type="EMBL" id="KAJ5403237.1"/>
    </source>
</evidence>
<dbReference type="InterPro" id="IPR036779">
    <property type="entry name" value="LysM_dom_sf"/>
</dbReference>
<dbReference type="Gene3D" id="1.10.530.10">
    <property type="match status" value="1"/>
</dbReference>
<dbReference type="PROSITE" id="PS51782">
    <property type="entry name" value="LYSM"/>
    <property type="match status" value="1"/>
</dbReference>
<feature type="compositionally biased region" description="Low complexity" evidence="3">
    <location>
        <begin position="261"/>
        <end position="289"/>
    </location>
</feature>
<dbReference type="AlphaFoldDB" id="A0A9W9W4K2"/>
<name>A0A9W9W4K2_9EURO</name>
<comment type="caution">
    <text evidence="6">The sequence shown here is derived from an EMBL/GenBank/DDBJ whole genome shotgun (WGS) entry which is preliminary data.</text>
</comment>
<dbReference type="SMART" id="SM00257">
    <property type="entry name" value="LysM"/>
    <property type="match status" value="1"/>
</dbReference>
<evidence type="ECO:0000313" key="7">
    <source>
        <dbReference type="Proteomes" id="UP001147747"/>
    </source>
</evidence>
<keyword evidence="4" id="KW-0732">Signal</keyword>
<dbReference type="Gene3D" id="3.10.350.10">
    <property type="entry name" value="LysM domain"/>
    <property type="match status" value="1"/>
</dbReference>
<dbReference type="EMBL" id="JAPZBU010000005">
    <property type="protein sequence ID" value="KAJ5403237.1"/>
    <property type="molecule type" value="Genomic_DNA"/>
</dbReference>
<feature type="region of interest" description="Disordered" evidence="3">
    <location>
        <begin position="261"/>
        <end position="291"/>
    </location>
</feature>
<evidence type="ECO:0000256" key="4">
    <source>
        <dbReference type="SAM" id="SignalP"/>
    </source>
</evidence>
<reference evidence="6" key="1">
    <citation type="submission" date="2022-12" db="EMBL/GenBank/DDBJ databases">
        <authorList>
            <person name="Petersen C."/>
        </authorList>
    </citation>
    <scope>NUCLEOTIDE SEQUENCE</scope>
    <source>
        <strain evidence="6">IBT 29677</strain>
    </source>
</reference>
<evidence type="ECO:0000256" key="3">
    <source>
        <dbReference type="SAM" id="MobiDB-lite"/>
    </source>
</evidence>
<dbReference type="RefSeq" id="XP_056490479.1">
    <property type="nucleotide sequence ID" value="XM_056627745.1"/>
</dbReference>
<keyword evidence="2" id="KW-0843">Virulence</keyword>
<dbReference type="InterPro" id="IPR052210">
    <property type="entry name" value="LysM1-like"/>
</dbReference>
<feature type="region of interest" description="Disordered" evidence="3">
    <location>
        <begin position="310"/>
        <end position="355"/>
    </location>
</feature>
<accession>A0A9W9W4K2</accession>
<organism evidence="6 7">
    <name type="scientific">Penicillium cosmopolitanum</name>
    <dbReference type="NCBI Taxonomy" id="1131564"/>
    <lineage>
        <taxon>Eukaryota</taxon>
        <taxon>Fungi</taxon>
        <taxon>Dikarya</taxon>
        <taxon>Ascomycota</taxon>
        <taxon>Pezizomycotina</taxon>
        <taxon>Eurotiomycetes</taxon>
        <taxon>Eurotiomycetidae</taxon>
        <taxon>Eurotiales</taxon>
        <taxon>Aspergillaceae</taxon>
        <taxon>Penicillium</taxon>
    </lineage>
</organism>
<dbReference type="GO" id="GO:0008061">
    <property type="term" value="F:chitin binding"/>
    <property type="evidence" value="ECO:0007669"/>
    <property type="project" value="UniProtKB-KW"/>
</dbReference>
<feature type="chain" id="PRO_5040723102" description="LysM domain-containing protein" evidence="4">
    <location>
        <begin position="19"/>
        <end position="421"/>
    </location>
</feature>
<dbReference type="PANTHER" id="PTHR34997:SF23">
    <property type="entry name" value="LYSM DOMAIN-CONTAINING PROTEIN"/>
    <property type="match status" value="1"/>
</dbReference>
<dbReference type="SUPFAM" id="SSF54106">
    <property type="entry name" value="LysM domain"/>
    <property type="match status" value="1"/>
</dbReference>
<keyword evidence="1" id="KW-0147">Chitin-binding</keyword>
<evidence type="ECO:0000256" key="2">
    <source>
        <dbReference type="ARBA" id="ARBA00023026"/>
    </source>
</evidence>
<evidence type="ECO:0000256" key="1">
    <source>
        <dbReference type="ARBA" id="ARBA00022669"/>
    </source>
</evidence>
<feature type="compositionally biased region" description="Low complexity" evidence="3">
    <location>
        <begin position="310"/>
        <end position="354"/>
    </location>
</feature>
<sequence>MQFLPFIIAAGSLPLISGAPVASNLYSVSADVKSTHSLSGRSTSLYAGIFAGDGLTSQGWPSVSQWMSTFEDMWESNQEVMKASCGNMGYGDDNSEEEIADIKKAINAIASESSVDARYIFSIVMQESNGCVRVKTTDNGVINPGLMQSHNGQHACNNAAGDSPVSPCPYETIHGMISDGTTGTGGLKNCLTQYKDSEESATYYRAARCYNSGSVASNGNLGDGITSTNCYATDIANRLLGWATGTSNCNSGLIATLTSSQWDGASDSGSGSSGSSGSSGETSTSTSSSIPAATETFAPSTIVPTVVQTAQPTTTSAPAPAATTTEAPAPVAPTTTAAPTVVPSSAPAPAPSSSLAPGGNYGPYPYASKSCQQYYTVEANDYCRKIEVQYGITATDFQSLNPGLDNTCSNLWKGYQYCVKA</sequence>
<dbReference type="CDD" id="cd00118">
    <property type="entry name" value="LysM"/>
    <property type="match status" value="1"/>
</dbReference>
<gene>
    <name evidence="6" type="ORF">N7509_003108</name>
</gene>
<proteinExistence type="predicted"/>
<dbReference type="InterPro" id="IPR018392">
    <property type="entry name" value="LysM"/>
</dbReference>
<dbReference type="Proteomes" id="UP001147747">
    <property type="component" value="Unassembled WGS sequence"/>
</dbReference>
<protein>
    <recommendedName>
        <fullName evidence="5">LysM domain-containing protein</fullName>
    </recommendedName>
</protein>
<feature type="domain" description="LysM" evidence="5">
    <location>
        <begin position="373"/>
        <end position="419"/>
    </location>
</feature>
<dbReference type="GeneID" id="81366725"/>